<name>A0A507EW82_9FUNG</name>
<feature type="region of interest" description="Disordered" evidence="1">
    <location>
        <begin position="1"/>
        <end position="156"/>
    </location>
</feature>
<dbReference type="AlphaFoldDB" id="A0A507EW82"/>
<keyword evidence="2" id="KW-0812">Transmembrane</keyword>
<evidence type="ECO:0000313" key="3">
    <source>
        <dbReference type="EMBL" id="TPX68154.1"/>
    </source>
</evidence>
<keyword evidence="2" id="KW-1133">Transmembrane helix</keyword>
<feature type="compositionally biased region" description="Polar residues" evidence="1">
    <location>
        <begin position="99"/>
        <end position="110"/>
    </location>
</feature>
<proteinExistence type="predicted"/>
<protein>
    <recommendedName>
        <fullName evidence="5">Late embryogenesis abundant protein LEA-2 subgroup domain-containing protein</fullName>
    </recommendedName>
</protein>
<dbReference type="STRING" id="246404.A0A507EW82"/>
<comment type="caution">
    <text evidence="3">The sequence shown here is derived from an EMBL/GenBank/DDBJ whole genome shotgun (WGS) entry which is preliminary data.</text>
</comment>
<reference evidence="3 4" key="1">
    <citation type="journal article" date="2019" name="Sci. Rep.">
        <title>Comparative genomics of chytrid fungi reveal insights into the obligate biotrophic and pathogenic lifestyle of Synchytrium endobioticum.</title>
        <authorList>
            <person name="van de Vossenberg B.T.L.H."/>
            <person name="Warris S."/>
            <person name="Nguyen H.D.T."/>
            <person name="van Gent-Pelzer M.P.E."/>
            <person name="Joly D.L."/>
            <person name="van de Geest H.C."/>
            <person name="Bonants P.J.M."/>
            <person name="Smith D.S."/>
            <person name="Levesque C.A."/>
            <person name="van der Lee T.A.J."/>
        </authorList>
    </citation>
    <scope>NUCLEOTIDE SEQUENCE [LARGE SCALE GENOMIC DNA]</scope>
    <source>
        <strain evidence="3 4">CBS 675.73</strain>
    </source>
</reference>
<accession>A0A507EW82</accession>
<evidence type="ECO:0000313" key="4">
    <source>
        <dbReference type="Proteomes" id="UP000320333"/>
    </source>
</evidence>
<dbReference type="OrthoDB" id="20273at2759"/>
<evidence type="ECO:0000256" key="1">
    <source>
        <dbReference type="SAM" id="MobiDB-lite"/>
    </source>
</evidence>
<dbReference type="EMBL" id="QEAP01000365">
    <property type="protein sequence ID" value="TPX68154.1"/>
    <property type="molecule type" value="Genomic_DNA"/>
</dbReference>
<feature type="compositionally biased region" description="Low complexity" evidence="1">
    <location>
        <begin position="11"/>
        <end position="24"/>
    </location>
</feature>
<organism evidence="3 4">
    <name type="scientific">Chytriomyces confervae</name>
    <dbReference type="NCBI Taxonomy" id="246404"/>
    <lineage>
        <taxon>Eukaryota</taxon>
        <taxon>Fungi</taxon>
        <taxon>Fungi incertae sedis</taxon>
        <taxon>Chytridiomycota</taxon>
        <taxon>Chytridiomycota incertae sedis</taxon>
        <taxon>Chytridiomycetes</taxon>
        <taxon>Chytridiales</taxon>
        <taxon>Chytriomycetaceae</taxon>
        <taxon>Chytriomyces</taxon>
    </lineage>
</organism>
<dbReference type="Proteomes" id="UP000320333">
    <property type="component" value="Unassembled WGS sequence"/>
</dbReference>
<feature type="transmembrane region" description="Helical" evidence="2">
    <location>
        <begin position="168"/>
        <end position="187"/>
    </location>
</feature>
<keyword evidence="2" id="KW-0472">Membrane</keyword>
<keyword evidence="4" id="KW-1185">Reference proteome</keyword>
<evidence type="ECO:0000256" key="2">
    <source>
        <dbReference type="SAM" id="Phobius"/>
    </source>
</evidence>
<sequence>MTPKQPAPRPALEVANAAAGAAESDALRGSAKSETADLETCSSLSRHGVNEETPSHAYSGRQHSKGAGPPADRVSSHEDKSVQLSQVSGTEGGYAESTIPLQQASSQITNPEPAAQRLTQSRPPPGRIPPQSKFRIRRGRDLESDPGPPPPDFGPPTLCFPSRRACIWSSWIIAVLVGLGISLFFVWPRIPAVEVSKTYVPEGKLGVIVSGALATATTETPFVVQLNLAVNVTVENPNYLTLWANKISFSGSLLGIDDKTRVNNTILYGGVRNVEFQGRGATQFVLPIQLLYATTNPFSLSQGDEALLLFNERCENLPQSIQVEYQVTVDLALVSWTGYKPGFSGRASFMCPQFDLGAIGGPRGPRLKTIE</sequence>
<evidence type="ECO:0008006" key="5">
    <source>
        <dbReference type="Google" id="ProtNLM"/>
    </source>
</evidence>
<gene>
    <name evidence="3" type="ORF">CcCBS67573_g07266</name>
</gene>